<proteinExistence type="predicted"/>
<gene>
    <name evidence="1" type="ORF">DMH04_04195</name>
</gene>
<organism evidence="1 2">
    <name type="scientific">Kibdelosporangium aridum</name>
    <dbReference type="NCBI Taxonomy" id="2030"/>
    <lineage>
        <taxon>Bacteria</taxon>
        <taxon>Bacillati</taxon>
        <taxon>Actinomycetota</taxon>
        <taxon>Actinomycetes</taxon>
        <taxon>Pseudonocardiales</taxon>
        <taxon>Pseudonocardiaceae</taxon>
        <taxon>Kibdelosporangium</taxon>
    </lineage>
</organism>
<protein>
    <submittedName>
        <fullName evidence="1">Uncharacterized protein</fullName>
    </submittedName>
</protein>
<reference evidence="1 2" key="1">
    <citation type="submission" date="2018-05" db="EMBL/GenBank/DDBJ databases">
        <title>Evolution of GPA BGCs.</title>
        <authorList>
            <person name="Waglechner N."/>
            <person name="Wright G.D."/>
        </authorList>
    </citation>
    <scope>NUCLEOTIDE SEQUENCE [LARGE SCALE GENOMIC DNA]</scope>
    <source>
        <strain evidence="1 2">A82846</strain>
    </source>
</reference>
<dbReference type="EMBL" id="QHKI01000002">
    <property type="protein sequence ID" value="RSM90670.1"/>
    <property type="molecule type" value="Genomic_DNA"/>
</dbReference>
<name>A0A428ZRI9_KIBAR</name>
<comment type="caution">
    <text evidence="1">The sequence shown here is derived from an EMBL/GenBank/DDBJ whole genome shotgun (WGS) entry which is preliminary data.</text>
</comment>
<sequence>MPDMFTRLLLSLIITGIAPLSFYRKDISNPHYDGLPVGFTAEAIAKKQKQHSVLPLLHAFAKPDENNGLDIPTERFRAAVRKAGVGPDKDIPHITKELIGKYATDLAQLGLI</sequence>
<evidence type="ECO:0000313" key="2">
    <source>
        <dbReference type="Proteomes" id="UP000287547"/>
    </source>
</evidence>
<dbReference type="AlphaFoldDB" id="A0A428ZRI9"/>
<accession>A0A428ZRI9</accession>
<evidence type="ECO:0000313" key="1">
    <source>
        <dbReference type="EMBL" id="RSM90670.1"/>
    </source>
</evidence>
<dbReference type="Gene3D" id="3.40.50.720">
    <property type="entry name" value="NAD(P)-binding Rossmann-like Domain"/>
    <property type="match status" value="1"/>
</dbReference>
<dbReference type="Proteomes" id="UP000287547">
    <property type="component" value="Unassembled WGS sequence"/>
</dbReference>